<dbReference type="PROSITE" id="PS00662">
    <property type="entry name" value="T2SP_E"/>
    <property type="match status" value="1"/>
</dbReference>
<protein>
    <submittedName>
        <fullName evidence="4">PilT/PilU family type 4a pilus ATPase</fullName>
    </submittedName>
</protein>
<dbReference type="OrthoDB" id="9805147at2"/>
<evidence type="ECO:0000256" key="2">
    <source>
        <dbReference type="SAM" id="MobiDB-lite"/>
    </source>
</evidence>
<dbReference type="NCBIfam" id="TIGR01420">
    <property type="entry name" value="pilT_fam"/>
    <property type="match status" value="1"/>
</dbReference>
<name>A0A556QJM4_9BACT</name>
<dbReference type="InterPro" id="IPR001482">
    <property type="entry name" value="T2SS/T4SS_dom"/>
</dbReference>
<keyword evidence="5" id="KW-1185">Reference proteome</keyword>
<dbReference type="SMART" id="SM00382">
    <property type="entry name" value="AAA"/>
    <property type="match status" value="1"/>
</dbReference>
<dbReference type="CDD" id="cd01131">
    <property type="entry name" value="PilT"/>
    <property type="match status" value="1"/>
</dbReference>
<dbReference type="RefSeq" id="WP_144230671.1">
    <property type="nucleotide sequence ID" value="NZ_CBCRVV010000017.1"/>
</dbReference>
<comment type="similarity">
    <text evidence="1">Belongs to the GSP E family.</text>
</comment>
<feature type="region of interest" description="Disordered" evidence="2">
    <location>
        <begin position="70"/>
        <end position="99"/>
    </location>
</feature>
<evidence type="ECO:0000259" key="3">
    <source>
        <dbReference type="PROSITE" id="PS00662"/>
    </source>
</evidence>
<feature type="domain" description="Bacterial type II secretion system protein E" evidence="3">
    <location>
        <begin position="326"/>
        <end position="340"/>
    </location>
</feature>
<evidence type="ECO:0000256" key="1">
    <source>
        <dbReference type="ARBA" id="ARBA00006611"/>
    </source>
</evidence>
<dbReference type="Proteomes" id="UP000315648">
    <property type="component" value="Unassembled WGS sequence"/>
</dbReference>
<accession>A0A556QJM4</accession>
<gene>
    <name evidence="4" type="ORF">FPL22_12075</name>
</gene>
<reference evidence="4 5" key="1">
    <citation type="submission" date="2019-07" db="EMBL/GenBank/DDBJ databases">
        <title>Description of 53C-WASEF.</title>
        <authorList>
            <person name="Pitt A."/>
            <person name="Hahn M.W."/>
        </authorList>
    </citation>
    <scope>NUCLEOTIDE SEQUENCE [LARGE SCALE GENOMIC DNA]</scope>
    <source>
        <strain evidence="4 5">53C-WASEF</strain>
    </source>
</reference>
<sequence length="481" mass="52088">MQNEIRWLVRLCLDQGLVTQTQANTVRAKLGDSADLMDFAQELIDDGHIEDHAILEKIAGLALTKGKVGPPADDPFTAGGPSRATTPPMPARRATGDTAPPFMVTSASEGPPKIPSIPFDMISAMDDSAVAASMRTLLRACARYGASDLHLSAGTKPFIRAQRMLKNLSEHILSEDDSRRLNIALLTPHQRELFEQTRDFDYPLALDATGRFRVNLMVHKAGVSGCYRMVPATIPRLDQLGLRNVEAVRKLLNYHNGLILVTGPVGSGKTTTLAALVAELNESRTDHIITVEDPIEVVQPAKGCNVTQREIGPHTESFATALKGALREDPDVIIIGELRDLETIEMAVTASETGHLVIGTMHTSDAATTLNRLLDVFPPAQQAQIRASVSESLRGILCQRLLPDTSGGLVLATELLVANTAVSALIRDGKTQGLRNVLETGTREGMCLMENVVFELYQKGSVSAETARQNISNRMLRAKIT</sequence>
<dbReference type="InterPro" id="IPR050921">
    <property type="entry name" value="T4SS_GSP_E_ATPase"/>
</dbReference>
<dbReference type="EMBL" id="VMBG01000002">
    <property type="protein sequence ID" value="TSJ76850.1"/>
    <property type="molecule type" value="Genomic_DNA"/>
</dbReference>
<dbReference type="Gene3D" id="3.40.50.300">
    <property type="entry name" value="P-loop containing nucleotide triphosphate hydrolases"/>
    <property type="match status" value="1"/>
</dbReference>
<dbReference type="InterPro" id="IPR006321">
    <property type="entry name" value="PilT/PilU"/>
</dbReference>
<dbReference type="InterPro" id="IPR003593">
    <property type="entry name" value="AAA+_ATPase"/>
</dbReference>
<dbReference type="GO" id="GO:0005524">
    <property type="term" value="F:ATP binding"/>
    <property type="evidence" value="ECO:0007669"/>
    <property type="project" value="InterPro"/>
</dbReference>
<proteinExistence type="inferred from homology"/>
<dbReference type="PANTHER" id="PTHR30486">
    <property type="entry name" value="TWITCHING MOTILITY PROTEIN PILT"/>
    <property type="match status" value="1"/>
</dbReference>
<dbReference type="InterPro" id="IPR027417">
    <property type="entry name" value="P-loop_NTPase"/>
</dbReference>
<dbReference type="GO" id="GO:0016887">
    <property type="term" value="F:ATP hydrolysis activity"/>
    <property type="evidence" value="ECO:0007669"/>
    <property type="project" value="InterPro"/>
</dbReference>
<evidence type="ECO:0000313" key="4">
    <source>
        <dbReference type="EMBL" id="TSJ76850.1"/>
    </source>
</evidence>
<dbReference type="Gene3D" id="3.30.450.90">
    <property type="match status" value="1"/>
</dbReference>
<organism evidence="4 5">
    <name type="scientific">Rariglobus hedericola</name>
    <dbReference type="NCBI Taxonomy" id="2597822"/>
    <lineage>
        <taxon>Bacteria</taxon>
        <taxon>Pseudomonadati</taxon>
        <taxon>Verrucomicrobiota</taxon>
        <taxon>Opitutia</taxon>
        <taxon>Opitutales</taxon>
        <taxon>Opitutaceae</taxon>
        <taxon>Rariglobus</taxon>
    </lineage>
</organism>
<comment type="caution">
    <text evidence="4">The sequence shown here is derived from an EMBL/GenBank/DDBJ whole genome shotgun (WGS) entry which is preliminary data.</text>
</comment>
<dbReference type="Pfam" id="PF00437">
    <property type="entry name" value="T2SSE"/>
    <property type="match status" value="1"/>
</dbReference>
<dbReference type="AlphaFoldDB" id="A0A556QJM4"/>
<evidence type="ECO:0000313" key="5">
    <source>
        <dbReference type="Proteomes" id="UP000315648"/>
    </source>
</evidence>
<dbReference type="SUPFAM" id="SSF52540">
    <property type="entry name" value="P-loop containing nucleoside triphosphate hydrolases"/>
    <property type="match status" value="1"/>
</dbReference>